<proteinExistence type="predicted"/>
<dbReference type="SUPFAM" id="SSF51215">
    <property type="entry name" value="Regulatory protein AraC"/>
    <property type="match status" value="1"/>
</dbReference>
<reference evidence="5 6" key="1">
    <citation type="submission" date="2021-07" db="EMBL/GenBank/DDBJ databases">
        <authorList>
            <person name="Kim M.K."/>
        </authorList>
    </citation>
    <scope>NUCLEOTIDE SEQUENCE [LARGE SCALE GENOMIC DNA]</scope>
    <source>
        <strain evidence="5 6">HLY7-15</strain>
    </source>
</reference>
<evidence type="ECO:0000256" key="2">
    <source>
        <dbReference type="ARBA" id="ARBA00023125"/>
    </source>
</evidence>
<evidence type="ECO:0000313" key="5">
    <source>
        <dbReference type="EMBL" id="MBW3366580.1"/>
    </source>
</evidence>
<evidence type="ECO:0000313" key="6">
    <source>
        <dbReference type="Proteomes" id="UP000774935"/>
    </source>
</evidence>
<dbReference type="PANTHER" id="PTHR43280:SF32">
    <property type="entry name" value="TRANSCRIPTIONAL REGULATORY PROTEIN"/>
    <property type="match status" value="1"/>
</dbReference>
<dbReference type="InterPro" id="IPR037923">
    <property type="entry name" value="HTH-like"/>
</dbReference>
<organism evidence="5 6">
    <name type="scientific">Pontibacter populi</name>
    <dbReference type="NCBI Taxonomy" id="890055"/>
    <lineage>
        <taxon>Bacteria</taxon>
        <taxon>Pseudomonadati</taxon>
        <taxon>Bacteroidota</taxon>
        <taxon>Cytophagia</taxon>
        <taxon>Cytophagales</taxon>
        <taxon>Hymenobacteraceae</taxon>
        <taxon>Pontibacter</taxon>
    </lineage>
</organism>
<feature type="domain" description="HTH araC/xylS-type" evidence="4">
    <location>
        <begin position="192"/>
        <end position="290"/>
    </location>
</feature>
<dbReference type="RefSeq" id="WP_199111329.1">
    <property type="nucleotide sequence ID" value="NZ_JAHWXQ010000005.1"/>
</dbReference>
<dbReference type="Pfam" id="PF12833">
    <property type="entry name" value="HTH_18"/>
    <property type="match status" value="1"/>
</dbReference>
<dbReference type="Gene3D" id="2.60.120.10">
    <property type="entry name" value="Jelly Rolls"/>
    <property type="match status" value="1"/>
</dbReference>
<keyword evidence="6" id="KW-1185">Reference proteome</keyword>
<dbReference type="InterPro" id="IPR009057">
    <property type="entry name" value="Homeodomain-like_sf"/>
</dbReference>
<dbReference type="InterPro" id="IPR018060">
    <property type="entry name" value="HTH_AraC"/>
</dbReference>
<dbReference type="SUPFAM" id="SSF46689">
    <property type="entry name" value="Homeodomain-like"/>
    <property type="match status" value="1"/>
</dbReference>
<evidence type="ECO:0000256" key="3">
    <source>
        <dbReference type="ARBA" id="ARBA00023163"/>
    </source>
</evidence>
<sequence length="292" mass="34386">MPEANLPIYQIKDFNASSQQERYFYMKSFAQHLQEHAFIQKPHKHDFYMLLFVTQGAGTHTIDFETYPVEPGSTFFLTPGQLHSWQLSPETDGFIVFFTPSFYLLDFSHHKLYSFPFFHGLMHKPMLQLSAKDWASLKTILHSIEIELAAQQLYADAIIRNYLDILLLQLSRLYKSEKQEQQLPVGMLSQVEVLQNLIEENYKEHKPVSFYADKLHTTPKQLNEYSKRVLGKTITDLIHDRVILEAKRLLVHSDLTISQVATELGYFDNAYFFRFFKKKTNYTPEQFRKENL</sequence>
<dbReference type="SMART" id="SM00342">
    <property type="entry name" value="HTH_ARAC"/>
    <property type="match status" value="1"/>
</dbReference>
<accession>A0ABS6XF40</accession>
<comment type="caution">
    <text evidence="5">The sequence shown here is derived from an EMBL/GenBank/DDBJ whole genome shotgun (WGS) entry which is preliminary data.</text>
</comment>
<dbReference type="PANTHER" id="PTHR43280">
    <property type="entry name" value="ARAC-FAMILY TRANSCRIPTIONAL REGULATOR"/>
    <property type="match status" value="1"/>
</dbReference>
<dbReference type="InterPro" id="IPR014710">
    <property type="entry name" value="RmlC-like_jellyroll"/>
</dbReference>
<name>A0ABS6XF40_9BACT</name>
<keyword evidence="2" id="KW-0238">DNA-binding</keyword>
<dbReference type="InterPro" id="IPR003313">
    <property type="entry name" value="AraC-bd"/>
</dbReference>
<evidence type="ECO:0000256" key="1">
    <source>
        <dbReference type="ARBA" id="ARBA00023015"/>
    </source>
</evidence>
<dbReference type="Proteomes" id="UP000774935">
    <property type="component" value="Unassembled WGS sequence"/>
</dbReference>
<keyword evidence="1" id="KW-0805">Transcription regulation</keyword>
<keyword evidence="3" id="KW-0804">Transcription</keyword>
<evidence type="ECO:0000259" key="4">
    <source>
        <dbReference type="PROSITE" id="PS01124"/>
    </source>
</evidence>
<protein>
    <submittedName>
        <fullName evidence="5">AraC family transcriptional regulator</fullName>
    </submittedName>
</protein>
<dbReference type="PROSITE" id="PS01124">
    <property type="entry name" value="HTH_ARAC_FAMILY_2"/>
    <property type="match status" value="1"/>
</dbReference>
<dbReference type="Gene3D" id="1.10.10.60">
    <property type="entry name" value="Homeodomain-like"/>
    <property type="match status" value="1"/>
</dbReference>
<gene>
    <name evidence="5" type="ORF">KYK27_16085</name>
</gene>
<dbReference type="PRINTS" id="PR00032">
    <property type="entry name" value="HTHARAC"/>
</dbReference>
<dbReference type="Pfam" id="PF02311">
    <property type="entry name" value="AraC_binding"/>
    <property type="match status" value="1"/>
</dbReference>
<dbReference type="InterPro" id="IPR020449">
    <property type="entry name" value="Tscrpt_reg_AraC-type_HTH"/>
</dbReference>
<dbReference type="EMBL" id="JAHWXQ010000005">
    <property type="protein sequence ID" value="MBW3366580.1"/>
    <property type="molecule type" value="Genomic_DNA"/>
</dbReference>